<sequence length="88" mass="10419">MQVKWIDRKRVTRDFKKLLYRLNRKDYQEALETISKGITSLEGLTQQSVGLEPRRRKQSRCKVFSVLRDLSRASIELFARVFFAPTLT</sequence>
<dbReference type="AlphaFoldDB" id="A0A9Q9RP48"/>
<name>A0A9Q9RP48_FUSFU</name>
<dbReference type="EMBL" id="CABFJX010000223">
    <property type="protein sequence ID" value="VTT68380.1"/>
    <property type="molecule type" value="Genomic_DNA"/>
</dbReference>
<feature type="non-terminal residue" evidence="1">
    <location>
        <position position="88"/>
    </location>
</feature>
<protein>
    <submittedName>
        <fullName evidence="1">Uncharacterized protein</fullName>
    </submittedName>
</protein>
<reference evidence="1" key="1">
    <citation type="submission" date="2019-05" db="EMBL/GenBank/DDBJ databases">
        <authorList>
            <person name="Piombo E."/>
        </authorList>
    </citation>
    <scope>NUCLEOTIDE SEQUENCE</scope>
    <source>
        <strain evidence="1">C2S</strain>
    </source>
</reference>
<dbReference type="Proteomes" id="UP000760494">
    <property type="component" value="Unassembled WGS sequence"/>
</dbReference>
<organism evidence="1 2">
    <name type="scientific">Fusarium fujikuroi</name>
    <name type="common">Bakanae and foot rot disease fungus</name>
    <name type="synonym">Gibberella fujikuroi</name>
    <dbReference type="NCBI Taxonomy" id="5127"/>
    <lineage>
        <taxon>Eukaryota</taxon>
        <taxon>Fungi</taxon>
        <taxon>Dikarya</taxon>
        <taxon>Ascomycota</taxon>
        <taxon>Pezizomycotina</taxon>
        <taxon>Sordariomycetes</taxon>
        <taxon>Hypocreomycetidae</taxon>
        <taxon>Hypocreales</taxon>
        <taxon>Nectriaceae</taxon>
        <taxon>Fusarium</taxon>
        <taxon>Fusarium fujikuroi species complex</taxon>
    </lineage>
</organism>
<proteinExistence type="predicted"/>
<evidence type="ECO:0000313" key="2">
    <source>
        <dbReference type="Proteomes" id="UP000760494"/>
    </source>
</evidence>
<comment type="caution">
    <text evidence="1">The sequence shown here is derived from an EMBL/GenBank/DDBJ whole genome shotgun (WGS) entry which is preliminary data.</text>
</comment>
<evidence type="ECO:0000313" key="1">
    <source>
        <dbReference type="EMBL" id="VTT68380.1"/>
    </source>
</evidence>
<gene>
    <name evidence="1" type="ORF">C2S_1258</name>
</gene>
<accession>A0A9Q9RP48</accession>